<evidence type="ECO:0000313" key="3">
    <source>
        <dbReference type="EMBL" id="MBB5844593.1"/>
    </source>
</evidence>
<evidence type="ECO:0000313" key="4">
    <source>
        <dbReference type="Proteomes" id="UP000536685"/>
    </source>
</evidence>
<keyword evidence="2" id="KW-0812">Transmembrane</keyword>
<evidence type="ECO:0000256" key="1">
    <source>
        <dbReference type="SAM" id="MobiDB-lite"/>
    </source>
</evidence>
<proteinExistence type="predicted"/>
<dbReference type="RefSeq" id="WP_184238876.1">
    <property type="nucleotide sequence ID" value="NZ_JACHMJ010000001.1"/>
</dbReference>
<protein>
    <submittedName>
        <fullName evidence="3">Putative membrane protein</fullName>
    </submittedName>
</protein>
<reference evidence="3 4" key="1">
    <citation type="submission" date="2020-08" db="EMBL/GenBank/DDBJ databases">
        <title>Sequencing the genomes of 1000 actinobacteria strains.</title>
        <authorList>
            <person name="Klenk H.-P."/>
        </authorList>
    </citation>
    <scope>NUCLEOTIDE SEQUENCE [LARGE SCALE GENOMIC DNA]</scope>
    <source>
        <strain evidence="3 4">DSM 105784</strain>
    </source>
</reference>
<dbReference type="Proteomes" id="UP000536685">
    <property type="component" value="Unassembled WGS sequence"/>
</dbReference>
<organism evidence="3 4">
    <name type="scientific">Conyzicola lurida</name>
    <dbReference type="NCBI Taxonomy" id="1172621"/>
    <lineage>
        <taxon>Bacteria</taxon>
        <taxon>Bacillati</taxon>
        <taxon>Actinomycetota</taxon>
        <taxon>Actinomycetes</taxon>
        <taxon>Micrococcales</taxon>
        <taxon>Microbacteriaceae</taxon>
        <taxon>Conyzicola</taxon>
    </lineage>
</organism>
<feature type="compositionally biased region" description="Basic and acidic residues" evidence="1">
    <location>
        <begin position="84"/>
        <end position="94"/>
    </location>
</feature>
<keyword evidence="4" id="KW-1185">Reference proteome</keyword>
<evidence type="ECO:0000256" key="2">
    <source>
        <dbReference type="SAM" id="Phobius"/>
    </source>
</evidence>
<dbReference type="EMBL" id="JACHMJ010000001">
    <property type="protein sequence ID" value="MBB5844593.1"/>
    <property type="molecule type" value="Genomic_DNA"/>
</dbReference>
<name>A0A841ASL1_9MICO</name>
<comment type="caution">
    <text evidence="3">The sequence shown here is derived from an EMBL/GenBank/DDBJ whole genome shotgun (WGS) entry which is preliminary data.</text>
</comment>
<feature type="region of interest" description="Disordered" evidence="1">
    <location>
        <begin position="60"/>
        <end position="94"/>
    </location>
</feature>
<feature type="transmembrane region" description="Helical" evidence="2">
    <location>
        <begin position="30"/>
        <end position="48"/>
    </location>
</feature>
<keyword evidence="2" id="KW-0472">Membrane</keyword>
<sequence length="94" mass="10319">MKPWLLYSVIRLALFAAVLTVLLLVGIEGWLAAIIAAVVGLCVSYLFLGRLRTQVAKGVEDRRTGKTRAATDDEDAEDTLENNDFLKGDRPAQD</sequence>
<feature type="transmembrane region" description="Helical" evidence="2">
    <location>
        <begin position="5"/>
        <end position="24"/>
    </location>
</feature>
<dbReference type="AlphaFoldDB" id="A0A841ASL1"/>
<dbReference type="InterPro" id="IPR025323">
    <property type="entry name" value="DUF4229"/>
</dbReference>
<feature type="compositionally biased region" description="Acidic residues" evidence="1">
    <location>
        <begin position="72"/>
        <end position="81"/>
    </location>
</feature>
<accession>A0A841ASL1</accession>
<keyword evidence="2" id="KW-1133">Transmembrane helix</keyword>
<gene>
    <name evidence="3" type="ORF">HD599_002916</name>
</gene>
<dbReference type="Pfam" id="PF14012">
    <property type="entry name" value="DUF4229"/>
    <property type="match status" value="1"/>
</dbReference>